<name>A0A0N7ZCJ9_SCYOL</name>
<dbReference type="AlphaFoldDB" id="A0A0N7ZCJ9"/>
<evidence type="ECO:0000259" key="1">
    <source>
        <dbReference type="SMART" id="SM00292"/>
    </source>
</evidence>
<dbReference type="Gene3D" id="3.40.50.10190">
    <property type="entry name" value="BRCT domain"/>
    <property type="match status" value="2"/>
</dbReference>
<dbReference type="EMBL" id="GDRN01065681">
    <property type="protein sequence ID" value="JAI64656.1"/>
    <property type="molecule type" value="Transcribed_RNA"/>
</dbReference>
<sequence length="1052" mass="119401">MAARLSFQLDQCQRRFLFSAISSDLEKSLQQKIESLQGRVVLPITNSFSSLCTHVIAQEFSPTEKVLGALAGGKWLLTVSYIQDSYKKGCWLNEEDYEYTNFNKVAAYHRCNWELRNCGLYEGWKVLVVMGCPRITRTFNRILAAGGAEIASKKDTTDVDFVITKKDLMKYAQAMVNSFVPLVDVTYVKDTLLFRNDPADLKKCDLRHQHDFEIPSKSAATTSYHSKSDYKAQGYCASPRKPATDTLQAKRKQTCIKTKQTTMTQFLKPTIKEVNKISKEKEDKNLPVTNSAAMQYTQPKSICKGQPKVKSVDVEPLPLTTHHFKLRGCSVILEKLVCKNYPSLLVKDPNPKAVMKSKNLAMEHSLTNHVLTEESEAAPLTSSQCNTVFSSEIKKRAVPSMSRECSPASLPELKKGRVLPKTPSFTITKSHAKKAILNFLRTRGCLNEVCCTNLFLIPTENTESESRTRETITQQDSFTPDEPREMTKMEINLYTCFLAPELHDQELDIHGLDFLLDQLSSYLYPPPAIMGSLLRDLILETPSRIVHSRALRVAYRVLSLHPPTTTKMRKYYLRLLEKAVQEKASGNYIVWTFIQRVIHCALKDSDKTVPSPDTQENEGLDGATKALDLLEFLITLIIEDIKNSPYGKAVQELLTWNIFWGPSRTCNVVTLPVKQLLQLWISQETPVALRRPLAHLVTIVLELMWKFSGDPLVPVTTLPDTLAAMGKEIQICCKGLSFEERLEALRGLPNPWVQCIVSSVLLQEAIQCPRIISLASIVDLFYSTTSNSKNSAIYKPEYTKQVSNNLSHKENEESPVAHRDSLPNFNRRNSKYNSLTPNIYAADLKQKRMPLHDAVIANKVESVKSLLDYGGEDLLRTRTRDGKTAFDLAPTKEMFRLLMKYKGNSASCIPRSISPNMEDQKYHRELLVTLANCYLEVSGNRYIYYTITKCIYKVAKENFKKEKTEETDMDDDECQVVDKKMEKEITQKRTSQYLTLTENESLGNLSELEENAVIRVYKGIQVDKEVLKKRPLQNSAPVKKVDARLVFRTLCL</sequence>
<dbReference type="SUPFAM" id="SSF52113">
    <property type="entry name" value="BRCT domain"/>
    <property type="match status" value="1"/>
</dbReference>
<dbReference type="GO" id="GO:0035861">
    <property type="term" value="C:site of double-strand break"/>
    <property type="evidence" value="ECO:0007669"/>
    <property type="project" value="TreeGrafter"/>
</dbReference>
<protein>
    <recommendedName>
        <fullName evidence="1">BRCT domain-containing protein</fullName>
    </recommendedName>
</protein>
<proteinExistence type="predicted"/>
<organism evidence="2">
    <name type="scientific">Scylla olivacea</name>
    <name type="common">Orange mud crab</name>
    <name type="synonym">Cancer olivacea</name>
    <dbReference type="NCBI Taxonomy" id="85551"/>
    <lineage>
        <taxon>Eukaryota</taxon>
        <taxon>Metazoa</taxon>
        <taxon>Ecdysozoa</taxon>
        <taxon>Arthropoda</taxon>
        <taxon>Crustacea</taxon>
        <taxon>Multicrustacea</taxon>
        <taxon>Malacostraca</taxon>
        <taxon>Eumalacostraca</taxon>
        <taxon>Eucarida</taxon>
        <taxon>Decapoda</taxon>
        <taxon>Pleocyemata</taxon>
        <taxon>Brachyura</taxon>
        <taxon>Eubrachyura</taxon>
        <taxon>Portunoidea</taxon>
        <taxon>Portunidae</taxon>
        <taxon>Portuninae</taxon>
        <taxon>Scylla</taxon>
    </lineage>
</organism>
<dbReference type="InterPro" id="IPR042479">
    <property type="entry name" value="Slf1"/>
</dbReference>
<dbReference type="PANTHER" id="PTHR46677:SF1">
    <property type="entry name" value="SMC5-SMC6 COMPLEX LOCALIZATION FACTOR PROTEIN 1"/>
    <property type="match status" value="1"/>
</dbReference>
<evidence type="ECO:0000313" key="2">
    <source>
        <dbReference type="EMBL" id="JAI64656.1"/>
    </source>
</evidence>
<dbReference type="Gene3D" id="1.25.40.20">
    <property type="entry name" value="Ankyrin repeat-containing domain"/>
    <property type="match status" value="1"/>
</dbReference>
<dbReference type="GO" id="GO:0006974">
    <property type="term" value="P:DNA damage response"/>
    <property type="evidence" value="ECO:0007669"/>
    <property type="project" value="TreeGrafter"/>
</dbReference>
<feature type="domain" description="BRCT" evidence="1">
    <location>
        <begin position="9"/>
        <end position="89"/>
    </location>
</feature>
<reference evidence="2" key="1">
    <citation type="submission" date="2015-09" db="EMBL/GenBank/DDBJ databases">
        <title>Scylla olivacea transcriptome.</title>
        <authorList>
            <person name="Ikhwanuddin M."/>
        </authorList>
    </citation>
    <scope>NUCLEOTIDE SEQUENCE</scope>
</reference>
<dbReference type="InterPro" id="IPR036420">
    <property type="entry name" value="BRCT_dom_sf"/>
</dbReference>
<accession>A0A0N7ZCJ9</accession>
<feature type="domain" description="BRCT" evidence="1">
    <location>
        <begin position="118"/>
        <end position="195"/>
    </location>
</feature>
<dbReference type="SMART" id="SM00292">
    <property type="entry name" value="BRCT"/>
    <property type="match status" value="2"/>
</dbReference>
<dbReference type="Pfam" id="PF00533">
    <property type="entry name" value="BRCT"/>
    <property type="match status" value="1"/>
</dbReference>
<dbReference type="SUPFAM" id="SSF48403">
    <property type="entry name" value="Ankyrin repeat"/>
    <property type="match status" value="1"/>
</dbReference>
<dbReference type="CDD" id="cd17738">
    <property type="entry name" value="BRCT_TopBP1_rpt7"/>
    <property type="match status" value="1"/>
</dbReference>
<dbReference type="GO" id="GO:2000781">
    <property type="term" value="P:positive regulation of double-strand break repair"/>
    <property type="evidence" value="ECO:0007669"/>
    <property type="project" value="InterPro"/>
</dbReference>
<dbReference type="InterPro" id="IPR001357">
    <property type="entry name" value="BRCT_dom"/>
</dbReference>
<dbReference type="GO" id="GO:0005634">
    <property type="term" value="C:nucleus"/>
    <property type="evidence" value="ECO:0007669"/>
    <property type="project" value="TreeGrafter"/>
</dbReference>
<dbReference type="InterPro" id="IPR036770">
    <property type="entry name" value="Ankyrin_rpt-contain_sf"/>
</dbReference>
<dbReference type="GO" id="GO:1990166">
    <property type="term" value="P:protein localization to site of double-strand break"/>
    <property type="evidence" value="ECO:0007669"/>
    <property type="project" value="TreeGrafter"/>
</dbReference>
<dbReference type="PANTHER" id="PTHR46677">
    <property type="entry name" value="SMC5-SMC6 COMPLEX LOCALIZATION FACTOR PROTEIN 1"/>
    <property type="match status" value="1"/>
</dbReference>